<feature type="region of interest" description="Disordered" evidence="1">
    <location>
        <begin position="97"/>
        <end position="124"/>
    </location>
</feature>
<proteinExistence type="predicted"/>
<dbReference type="RefSeq" id="XP_072833674.1">
    <property type="nucleotide sequence ID" value="XM_072977573.1"/>
</dbReference>
<keyword evidence="3" id="KW-1185">Reference proteome</keyword>
<sequence length="144" mass="15913">MAFLVHPQLIFLLALLASWPKGAAAAEAAALPVPEGLMWKHSKHDPMPVYSKVNPTVFSEGYTQALTDTRKREKVFAFLSGLVDWASRMNQAPLLRQEKVAPMPREERAASLQPSVREKAPSFPPINSRQHVEFASLPVLAATL</sequence>
<evidence type="ECO:0000313" key="5">
    <source>
        <dbReference type="RefSeq" id="XP_072833674.1"/>
    </source>
</evidence>
<evidence type="ECO:0000313" key="4">
    <source>
        <dbReference type="RefSeq" id="XP_072833673.1"/>
    </source>
</evidence>
<evidence type="ECO:0000256" key="1">
    <source>
        <dbReference type="SAM" id="MobiDB-lite"/>
    </source>
</evidence>
<name>A0ABM5EKJ2_9SAUR</name>
<dbReference type="Proteomes" id="UP001652642">
    <property type="component" value="Chromosome 7"/>
</dbReference>
<reference evidence="4 5" key="1">
    <citation type="submission" date="2025-05" db="UniProtKB">
        <authorList>
            <consortium name="RefSeq"/>
        </authorList>
    </citation>
    <scope>IDENTIFICATION</scope>
</reference>
<dbReference type="GeneID" id="110073245"/>
<feature type="chain" id="PRO_5045028106" evidence="2">
    <location>
        <begin position="26"/>
        <end position="144"/>
    </location>
</feature>
<gene>
    <name evidence="4 5" type="primary">CORT</name>
</gene>
<feature type="compositionally biased region" description="Basic and acidic residues" evidence="1">
    <location>
        <begin position="97"/>
        <end position="109"/>
    </location>
</feature>
<organism evidence="3 5">
    <name type="scientific">Pogona vitticeps</name>
    <name type="common">central bearded dragon</name>
    <dbReference type="NCBI Taxonomy" id="103695"/>
    <lineage>
        <taxon>Eukaryota</taxon>
        <taxon>Metazoa</taxon>
        <taxon>Chordata</taxon>
        <taxon>Craniata</taxon>
        <taxon>Vertebrata</taxon>
        <taxon>Euteleostomi</taxon>
        <taxon>Lepidosauria</taxon>
        <taxon>Squamata</taxon>
        <taxon>Bifurcata</taxon>
        <taxon>Unidentata</taxon>
        <taxon>Episquamata</taxon>
        <taxon>Toxicofera</taxon>
        <taxon>Iguania</taxon>
        <taxon>Acrodonta</taxon>
        <taxon>Agamidae</taxon>
        <taxon>Amphibolurinae</taxon>
        <taxon>Pogona</taxon>
    </lineage>
</organism>
<feature type="signal peptide" evidence="2">
    <location>
        <begin position="1"/>
        <end position="25"/>
    </location>
</feature>
<keyword evidence="2" id="KW-0732">Signal</keyword>
<evidence type="ECO:0000313" key="3">
    <source>
        <dbReference type="Proteomes" id="UP001652642"/>
    </source>
</evidence>
<accession>A0ABM5EKJ2</accession>
<dbReference type="RefSeq" id="XP_072833673.1">
    <property type="nucleotide sequence ID" value="XM_072977572.1"/>
</dbReference>
<evidence type="ECO:0000256" key="2">
    <source>
        <dbReference type="SAM" id="SignalP"/>
    </source>
</evidence>
<protein>
    <submittedName>
        <fullName evidence="4 5">Cortistatin isoform X1</fullName>
    </submittedName>
</protein>